<dbReference type="EMBL" id="QBML01000040">
    <property type="protein sequence ID" value="PZO36481.1"/>
    <property type="molecule type" value="Genomic_DNA"/>
</dbReference>
<dbReference type="InterPro" id="IPR046801">
    <property type="entry name" value="OpcA_G6PD_N"/>
</dbReference>
<dbReference type="Proteomes" id="UP000249467">
    <property type="component" value="Unassembled WGS sequence"/>
</dbReference>
<gene>
    <name evidence="3" type="primary">opcA</name>
    <name evidence="3" type="ORF">DCF19_21460</name>
</gene>
<feature type="domain" description="Glucose-6-phosphate dehydrogenase assembly protein OpcA N-terminal" evidence="1">
    <location>
        <begin position="64"/>
        <end position="179"/>
    </location>
</feature>
<evidence type="ECO:0000259" key="2">
    <source>
        <dbReference type="Pfam" id="PF20171"/>
    </source>
</evidence>
<dbReference type="AlphaFoldDB" id="A0A2W4XLC8"/>
<dbReference type="Pfam" id="PF10128">
    <property type="entry name" value="OpcA_G6PD_assem"/>
    <property type="match status" value="1"/>
</dbReference>
<proteinExistence type="predicted"/>
<dbReference type="InterPro" id="IPR004555">
    <property type="entry name" value="G6PDH_assembly_OpcA"/>
</dbReference>
<organism evidence="3 4">
    <name type="scientific">Pseudanabaena frigida</name>
    <dbReference type="NCBI Taxonomy" id="945775"/>
    <lineage>
        <taxon>Bacteria</taxon>
        <taxon>Bacillati</taxon>
        <taxon>Cyanobacteriota</taxon>
        <taxon>Cyanophyceae</taxon>
        <taxon>Pseudanabaenales</taxon>
        <taxon>Pseudanabaenaceae</taxon>
        <taxon>Pseudanabaena</taxon>
    </lineage>
</organism>
<dbReference type="Pfam" id="PF20171">
    <property type="entry name" value="OpcA_G6PD_C"/>
    <property type="match status" value="1"/>
</dbReference>
<reference evidence="3 4" key="1">
    <citation type="submission" date="2018-04" db="EMBL/GenBank/DDBJ databases">
        <authorList>
            <person name="Go L.Y."/>
            <person name="Mitchell J.A."/>
        </authorList>
    </citation>
    <scope>NUCLEOTIDE SEQUENCE [LARGE SCALE GENOMIC DNA]</scope>
    <source>
        <strain evidence="3">ULC066bin1</strain>
    </source>
</reference>
<evidence type="ECO:0000313" key="4">
    <source>
        <dbReference type="Proteomes" id="UP000249467"/>
    </source>
</evidence>
<accession>A0A2W4XLC8</accession>
<evidence type="ECO:0000259" key="1">
    <source>
        <dbReference type="Pfam" id="PF10128"/>
    </source>
</evidence>
<dbReference type="PANTHER" id="PTHR38658">
    <property type="entry name" value="OXPP CYCLE PROTEIN OPCA-RELATED"/>
    <property type="match status" value="1"/>
</dbReference>
<protein>
    <submittedName>
        <fullName evidence="3">Glucose-6-phosphate dehydrogenase assembly protein OpcA</fullName>
    </submittedName>
</protein>
<comment type="caution">
    <text evidence="3">The sequence shown here is derived from an EMBL/GenBank/DDBJ whole genome shotgun (WGS) entry which is preliminary data.</text>
</comment>
<dbReference type="PANTHER" id="PTHR38658:SF1">
    <property type="entry name" value="OXPP CYCLE PROTEIN OPCA-RELATED"/>
    <property type="match status" value="1"/>
</dbReference>
<reference evidence="3 4" key="2">
    <citation type="submission" date="2018-06" db="EMBL/GenBank/DDBJ databases">
        <title>Metagenomic assembly of (sub)arctic Cyanobacteria and their associated microbiome from non-axenic cultures.</title>
        <authorList>
            <person name="Baurain D."/>
        </authorList>
    </citation>
    <scope>NUCLEOTIDE SEQUENCE [LARGE SCALE GENOMIC DNA]</scope>
    <source>
        <strain evidence="3">ULC066bin1</strain>
    </source>
</reference>
<evidence type="ECO:0000313" key="3">
    <source>
        <dbReference type="EMBL" id="PZO36481.1"/>
    </source>
</evidence>
<dbReference type="InterPro" id="IPR046802">
    <property type="entry name" value="OpcA_G6PD_C"/>
</dbReference>
<dbReference type="NCBIfam" id="TIGR00534">
    <property type="entry name" value="OpcA"/>
    <property type="match status" value="1"/>
</dbReference>
<sequence length="373" mass="41115">MNTQATSVVSLQAPKDVSVSQVEAELSKIWQSYGETSAARATTFNLLVYEPETIGAATRMASVDAIASQSPCRVIDLVTLDEEDQGISAQVAAYCPIQKTRSSLICGEYITLTGAKRAFDRVHSILPALLIADLPVFLWWKDSPAPNTRMFEKLVNLSDRLILDSATFSNSEADLLKVRSMIQSSTQIADLNWQRLAPWQELTAQAFDQPDRRSAVWEIDGITIDYERGNSTQALMFLGWIASRLEWEPIERNIEGGDYNIQHVIFEGRNNIQVKAELAAIPIGDVGEVVGDLIGLRLTASNQNTDACNVFCSESTGCMRMEAGGGAQNYRVHQVSPLSDQSADTLLGQQLQRWGREVLYEESLALVAKILAL</sequence>
<name>A0A2W4XLC8_9CYAN</name>
<feature type="domain" description="Glucose-6-phosphate dehydrogenase assembly protein OpcA C-terminal" evidence="2">
    <location>
        <begin position="187"/>
        <end position="364"/>
    </location>
</feature>